<dbReference type="GO" id="GO:0006227">
    <property type="term" value="P:dUDP biosynthetic process"/>
    <property type="evidence" value="ECO:0007669"/>
    <property type="project" value="TreeGrafter"/>
</dbReference>
<evidence type="ECO:0000256" key="4">
    <source>
        <dbReference type="ARBA" id="ARBA00022727"/>
    </source>
</evidence>
<dbReference type="GO" id="GO:0004798">
    <property type="term" value="F:dTMP kinase activity"/>
    <property type="evidence" value="ECO:0007669"/>
    <property type="project" value="UniProtKB-EC"/>
</dbReference>
<evidence type="ECO:0000256" key="3">
    <source>
        <dbReference type="ARBA" id="ARBA00022679"/>
    </source>
</evidence>
<gene>
    <name evidence="10" type="ORF">MNB_SV-6-1017</name>
</gene>
<evidence type="ECO:0000256" key="5">
    <source>
        <dbReference type="ARBA" id="ARBA00022741"/>
    </source>
</evidence>
<dbReference type="CDD" id="cd01672">
    <property type="entry name" value="TMPK"/>
    <property type="match status" value="1"/>
</dbReference>
<dbReference type="EC" id="2.7.4.9" evidence="2"/>
<dbReference type="PANTHER" id="PTHR10344:SF4">
    <property type="entry name" value="UMP-CMP KINASE 2, MITOCHONDRIAL"/>
    <property type="match status" value="1"/>
</dbReference>
<dbReference type="InterPro" id="IPR027417">
    <property type="entry name" value="P-loop_NTPase"/>
</dbReference>
<evidence type="ECO:0000256" key="2">
    <source>
        <dbReference type="ARBA" id="ARBA00012980"/>
    </source>
</evidence>
<evidence type="ECO:0000256" key="8">
    <source>
        <dbReference type="ARBA" id="ARBA00048743"/>
    </source>
</evidence>
<keyword evidence="6 10" id="KW-0418">Kinase</keyword>
<organism evidence="10">
    <name type="scientific">hydrothermal vent metagenome</name>
    <dbReference type="NCBI Taxonomy" id="652676"/>
    <lineage>
        <taxon>unclassified sequences</taxon>
        <taxon>metagenomes</taxon>
        <taxon>ecological metagenomes</taxon>
    </lineage>
</organism>
<dbReference type="NCBIfam" id="TIGR00041">
    <property type="entry name" value="DTMP_kinase"/>
    <property type="match status" value="1"/>
</dbReference>
<evidence type="ECO:0000256" key="7">
    <source>
        <dbReference type="ARBA" id="ARBA00022840"/>
    </source>
</evidence>
<dbReference type="InterPro" id="IPR018094">
    <property type="entry name" value="Thymidylate_kinase"/>
</dbReference>
<evidence type="ECO:0000313" key="10">
    <source>
        <dbReference type="EMBL" id="SFV61751.1"/>
    </source>
</evidence>
<keyword evidence="3 10" id="KW-0808">Transferase</keyword>
<dbReference type="SUPFAM" id="SSF52540">
    <property type="entry name" value="P-loop containing nucleoside triphosphate hydrolases"/>
    <property type="match status" value="1"/>
</dbReference>
<keyword evidence="4" id="KW-0545">Nucleotide biosynthesis</keyword>
<name>A0A1W1C7U1_9ZZZZ</name>
<keyword evidence="7" id="KW-0067">ATP-binding</keyword>
<dbReference type="Gene3D" id="3.40.50.300">
    <property type="entry name" value="P-loop containing nucleotide triphosphate hydrolases"/>
    <property type="match status" value="1"/>
</dbReference>
<evidence type="ECO:0000256" key="6">
    <source>
        <dbReference type="ARBA" id="ARBA00022777"/>
    </source>
</evidence>
<dbReference type="AlphaFoldDB" id="A0A1W1C7U1"/>
<dbReference type="HAMAP" id="MF_00165">
    <property type="entry name" value="Thymidylate_kinase"/>
    <property type="match status" value="1"/>
</dbReference>
<dbReference type="GO" id="GO:0005829">
    <property type="term" value="C:cytosol"/>
    <property type="evidence" value="ECO:0007669"/>
    <property type="project" value="TreeGrafter"/>
</dbReference>
<dbReference type="EMBL" id="FPHC01000064">
    <property type="protein sequence ID" value="SFV61751.1"/>
    <property type="molecule type" value="Genomic_DNA"/>
</dbReference>
<protein>
    <recommendedName>
        <fullName evidence="2">dTMP kinase</fullName>
        <ecNumber evidence="2">2.7.4.9</ecNumber>
    </recommendedName>
</protein>
<accession>A0A1W1C7U1</accession>
<evidence type="ECO:0000259" key="9">
    <source>
        <dbReference type="Pfam" id="PF02223"/>
    </source>
</evidence>
<reference evidence="10" key="1">
    <citation type="submission" date="2016-10" db="EMBL/GenBank/DDBJ databases">
        <authorList>
            <person name="de Groot N.N."/>
        </authorList>
    </citation>
    <scope>NUCLEOTIDE SEQUENCE</scope>
</reference>
<sequence>MYILFEGIDTCGKSTQIEILKAKYPNIITTKEPGGTPFGIKAREILLSDRLESNRAELLLFLADRAEHYEHIIKPNIDKLIVSDRGFISGMAYALANEQFDIDTLAELNRFALQGRLPDKVILFVTDMMTLKQRSSGKELDGIELRGLEYLLRVQEQMRIVVEYMGIEHIIIDARGDIEQISSKIEESVYQAYDANIV</sequence>
<feature type="domain" description="Thymidylate kinase-like" evidence="9">
    <location>
        <begin position="5"/>
        <end position="185"/>
    </location>
</feature>
<dbReference type="Pfam" id="PF02223">
    <property type="entry name" value="Thymidylate_kin"/>
    <property type="match status" value="1"/>
</dbReference>
<keyword evidence="5" id="KW-0547">Nucleotide-binding</keyword>
<dbReference type="InterPro" id="IPR039430">
    <property type="entry name" value="Thymidylate_kin-like_dom"/>
</dbReference>
<dbReference type="GO" id="GO:0006233">
    <property type="term" value="P:dTDP biosynthetic process"/>
    <property type="evidence" value="ECO:0007669"/>
    <property type="project" value="InterPro"/>
</dbReference>
<dbReference type="GO" id="GO:0005524">
    <property type="term" value="F:ATP binding"/>
    <property type="evidence" value="ECO:0007669"/>
    <property type="project" value="UniProtKB-KW"/>
</dbReference>
<comment type="similarity">
    <text evidence="1">Belongs to the thymidylate kinase family.</text>
</comment>
<proteinExistence type="inferred from homology"/>
<dbReference type="PANTHER" id="PTHR10344">
    <property type="entry name" value="THYMIDYLATE KINASE"/>
    <property type="match status" value="1"/>
</dbReference>
<dbReference type="GO" id="GO:0006235">
    <property type="term" value="P:dTTP biosynthetic process"/>
    <property type="evidence" value="ECO:0007669"/>
    <property type="project" value="TreeGrafter"/>
</dbReference>
<comment type="catalytic activity">
    <reaction evidence="8">
        <text>dTMP + ATP = dTDP + ADP</text>
        <dbReference type="Rhea" id="RHEA:13517"/>
        <dbReference type="ChEBI" id="CHEBI:30616"/>
        <dbReference type="ChEBI" id="CHEBI:58369"/>
        <dbReference type="ChEBI" id="CHEBI:63528"/>
        <dbReference type="ChEBI" id="CHEBI:456216"/>
        <dbReference type="EC" id="2.7.4.9"/>
    </reaction>
</comment>
<evidence type="ECO:0000256" key="1">
    <source>
        <dbReference type="ARBA" id="ARBA00009776"/>
    </source>
</evidence>